<keyword evidence="2" id="KW-1185">Reference proteome</keyword>
<dbReference type="RefSeq" id="WP_331811229.1">
    <property type="nucleotide sequence ID" value="NZ_JAZHOU010000008.1"/>
</dbReference>
<evidence type="ECO:0000313" key="1">
    <source>
        <dbReference type="EMBL" id="MEF3080533.1"/>
    </source>
</evidence>
<dbReference type="EMBL" id="JAZHOU010000008">
    <property type="protein sequence ID" value="MEF3080533.1"/>
    <property type="molecule type" value="Genomic_DNA"/>
</dbReference>
<name>A0ABU7W994_9FLAO</name>
<organism evidence="1 2">
    <name type="scientific">Winogradskyella poriferorum</name>
    <dbReference type="NCBI Taxonomy" id="307627"/>
    <lineage>
        <taxon>Bacteria</taxon>
        <taxon>Pseudomonadati</taxon>
        <taxon>Bacteroidota</taxon>
        <taxon>Flavobacteriia</taxon>
        <taxon>Flavobacteriales</taxon>
        <taxon>Flavobacteriaceae</taxon>
        <taxon>Winogradskyella</taxon>
    </lineage>
</organism>
<proteinExistence type="predicted"/>
<accession>A0ABU7W994</accession>
<comment type="caution">
    <text evidence="1">The sequence shown here is derived from an EMBL/GenBank/DDBJ whole genome shotgun (WGS) entry which is preliminary data.</text>
</comment>
<reference evidence="1 2" key="1">
    <citation type="submission" date="2024-02" db="EMBL/GenBank/DDBJ databases">
        <title>Winogradskyella poriferorum JCM 12885.</title>
        <authorList>
            <person name="Zhang D.-F."/>
            <person name="Fu Z.-Y."/>
        </authorList>
    </citation>
    <scope>NUCLEOTIDE SEQUENCE [LARGE SCALE GENOMIC DNA]</scope>
    <source>
        <strain evidence="1 2">JCM 12885</strain>
    </source>
</reference>
<protein>
    <submittedName>
        <fullName evidence="1">Papain-like cysteine protease family protein</fullName>
    </submittedName>
</protein>
<gene>
    <name evidence="1" type="ORF">V1468_16075</name>
</gene>
<evidence type="ECO:0000313" key="2">
    <source>
        <dbReference type="Proteomes" id="UP001356704"/>
    </source>
</evidence>
<sequence length="397" mass="46706">MEYKFYCFKELKYMPQPESSYWCWAACLSKMVIGLKSPSTFGRTQCEIVSQYRSNFIDNSRFNCCTKDNTIPIGCDLPLKETDLVEVYDRSGFDTEEIQIFNLDNFEYIKTTLKKCQSPIVLKIRIDRSAHMNLITGYGEKGDCKYILVTDPQNSIGETYYKINEFRRKINVESAWATKVKDNNLDEDKALQRSLNFIDEFIEKFQDSIYDFSRDSIIDRTLLLDPWSYLSYKDPSILAQLINDLLNKKSYNDDTELKEVFKLIIDNIQTKNIKNNLQKTFCWPYINKTIFRLKDLNYIDENLLGNKIDNEGINLSVFNRIKRGNAFTVLKNYAITIQLELKENIIYVKPVKFPFNYSINTEWQNYNDFMTSLVSLPTIEYFAEDRTRPMGDAKLNM</sequence>
<dbReference type="Proteomes" id="UP001356704">
    <property type="component" value="Unassembled WGS sequence"/>
</dbReference>